<keyword evidence="2" id="KW-0602">Photosynthesis</keyword>
<evidence type="ECO:0000256" key="4">
    <source>
        <dbReference type="ARBA" id="ARBA00023276"/>
    </source>
</evidence>
<keyword evidence="4" id="KW-0604">Photosystem II</keyword>
<dbReference type="InterPro" id="IPR008030">
    <property type="entry name" value="NmrA-like"/>
</dbReference>
<dbReference type="RefSeq" id="YP_009396390.1">
    <property type="nucleotide sequence ID" value="NC_035282.1"/>
</dbReference>
<dbReference type="EMBL" id="MF101438">
    <property type="protein sequence ID" value="ARW65576.1"/>
    <property type="molecule type" value="Genomic_DNA"/>
</dbReference>
<proteinExistence type="predicted"/>
<protein>
    <recommendedName>
        <fullName evidence="5">NmrA-like domain-containing protein</fullName>
    </recommendedName>
</protein>
<dbReference type="CDD" id="cd05243">
    <property type="entry name" value="SDR_a5"/>
    <property type="match status" value="1"/>
</dbReference>
<comment type="subcellular location">
    <subcellularLocation>
        <location evidence="1">Plastid</location>
    </subcellularLocation>
</comment>
<evidence type="ECO:0000256" key="2">
    <source>
        <dbReference type="ARBA" id="ARBA00022531"/>
    </source>
</evidence>
<dbReference type="SUPFAM" id="SSF51735">
    <property type="entry name" value="NAD(P)-binding Rossmann-fold domains"/>
    <property type="match status" value="1"/>
</dbReference>
<keyword evidence="6" id="KW-0150">Chloroplast</keyword>
<keyword evidence="3 6" id="KW-0934">Plastid</keyword>
<dbReference type="PANTHER" id="PTHR47128:SF2">
    <property type="entry name" value="PROTEIN HIGH CHLOROPHYLL FLUORESCENCE PHENOTYPE 244, CHLOROPLASTIC"/>
    <property type="match status" value="1"/>
</dbReference>
<accession>A0A1Z1MHY9</accession>
<dbReference type="Gene3D" id="3.40.50.720">
    <property type="entry name" value="NAD(P)-binding Rossmann-like Domain"/>
    <property type="match status" value="1"/>
</dbReference>
<dbReference type="AlphaFoldDB" id="A0A1Z1MHY9"/>
<dbReference type="GO" id="GO:0009536">
    <property type="term" value="C:plastid"/>
    <property type="evidence" value="ECO:0007669"/>
    <property type="project" value="UniProtKB-SubCell"/>
</dbReference>
<dbReference type="GO" id="GO:0009523">
    <property type="term" value="C:photosystem II"/>
    <property type="evidence" value="ECO:0007669"/>
    <property type="project" value="UniProtKB-KW"/>
</dbReference>
<dbReference type="GO" id="GO:0015979">
    <property type="term" value="P:photosynthesis"/>
    <property type="evidence" value="ECO:0007669"/>
    <property type="project" value="UniProtKB-KW"/>
</dbReference>
<dbReference type="PANTHER" id="PTHR47128">
    <property type="match status" value="1"/>
</dbReference>
<gene>
    <name evidence="6" type="primary">ycf39</name>
</gene>
<dbReference type="Pfam" id="PF05368">
    <property type="entry name" value="NmrA"/>
    <property type="match status" value="1"/>
</dbReference>
<organism evidence="6">
    <name type="scientific">Polysiphonia scopulorum</name>
    <dbReference type="NCBI Taxonomy" id="257860"/>
    <lineage>
        <taxon>Eukaryota</taxon>
        <taxon>Rhodophyta</taxon>
        <taxon>Florideophyceae</taxon>
        <taxon>Rhodymeniophycidae</taxon>
        <taxon>Ceramiales</taxon>
        <taxon>Rhodomelaceae</taxon>
        <taxon>Polysiphonioideae</taxon>
        <taxon>Polysiphonia</taxon>
    </lineage>
</organism>
<evidence type="ECO:0000259" key="5">
    <source>
        <dbReference type="Pfam" id="PF05368"/>
    </source>
</evidence>
<evidence type="ECO:0000256" key="3">
    <source>
        <dbReference type="ARBA" id="ARBA00022640"/>
    </source>
</evidence>
<geneLocation type="chloroplast" evidence="6"/>
<name>A0A1Z1MHY9_9FLOR</name>
<reference evidence="6" key="1">
    <citation type="journal article" date="2017" name="J. Phycol.">
        <title>Analysis of chloroplast genomes and a supermatrix inform reclassification of the Rhodomelaceae (Rhodophyta).</title>
        <authorList>
            <person name="Diaz-Tapia P."/>
            <person name="Maggs C.A."/>
            <person name="West J.A."/>
            <person name="Verbruggen H."/>
        </authorList>
    </citation>
    <scope>NUCLEOTIDE SEQUENCE</scope>
    <source>
        <strain evidence="6">PD899</strain>
    </source>
</reference>
<dbReference type="GeneID" id="33358579"/>
<dbReference type="InterPro" id="IPR044256">
    <property type="entry name" value="HCF244-like"/>
</dbReference>
<dbReference type="InterPro" id="IPR036291">
    <property type="entry name" value="NAD(P)-bd_dom_sf"/>
</dbReference>
<evidence type="ECO:0000313" key="6">
    <source>
        <dbReference type="EMBL" id="ARW65576.1"/>
    </source>
</evidence>
<feature type="domain" description="NmrA-like" evidence="5">
    <location>
        <begin position="2"/>
        <end position="264"/>
    </location>
</feature>
<evidence type="ECO:0000256" key="1">
    <source>
        <dbReference type="ARBA" id="ARBA00004474"/>
    </source>
</evidence>
<sequence length="323" mass="37160">MTLLVLGGTGTLGRQVVIKALNQGFQVKCLVRSLRKSAFLREWGAEIIYGDLSLPETIPLALLGVTSVIDCSTTRPNDSYDTKLVDLQAKYILIESAIKAKVKRFIFFSMINVGSYQNITLIKLKLMVELRLKNSNISYTVFYLPGFFQGLIPQYALPILDQQSVWITSESSSISYINTQDIASIVIQSLSIKQFENKCLPLVGNRSWKSFEIIELCERLCGRRANTNKIPIYLLNSFKQFIKYFQWAWSIVERLEFTQVLLQDYNTSVNIEEILYILRIQKSDLESLEAYLQEYFTRVMKKLKELNYQALSSDSNNIDQLKF</sequence>